<evidence type="ECO:0000313" key="1">
    <source>
        <dbReference type="EMBL" id="MFD2869921.1"/>
    </source>
</evidence>
<dbReference type="Pfam" id="PF05037">
    <property type="entry name" value="DUF669"/>
    <property type="match status" value="1"/>
</dbReference>
<gene>
    <name evidence="1" type="ORF">ACFSY7_15615</name>
</gene>
<organism evidence="1 2">
    <name type="scientific">Kurthia populi</name>
    <dbReference type="NCBI Taxonomy" id="1562132"/>
    <lineage>
        <taxon>Bacteria</taxon>
        <taxon>Bacillati</taxon>
        <taxon>Bacillota</taxon>
        <taxon>Bacilli</taxon>
        <taxon>Bacillales</taxon>
        <taxon>Caryophanaceae</taxon>
        <taxon>Kurthia</taxon>
    </lineage>
</organism>
<proteinExistence type="predicted"/>
<evidence type="ECO:0000313" key="2">
    <source>
        <dbReference type="Proteomes" id="UP001597568"/>
    </source>
</evidence>
<dbReference type="Proteomes" id="UP001597568">
    <property type="component" value="Unassembled WGS sequence"/>
</dbReference>
<dbReference type="InterPro" id="IPR007731">
    <property type="entry name" value="DUF669"/>
</dbReference>
<keyword evidence="2" id="KW-1185">Reference proteome</keyword>
<protein>
    <submittedName>
        <fullName evidence="1">DUF669 domain-containing protein</fullName>
    </submittedName>
</protein>
<dbReference type="EMBL" id="JBHUOR010000130">
    <property type="protein sequence ID" value="MFD2869921.1"/>
    <property type="molecule type" value="Genomic_DNA"/>
</dbReference>
<comment type="caution">
    <text evidence="1">The sequence shown here is derived from an EMBL/GenBank/DDBJ whole genome shotgun (WGS) entry which is preliminary data.</text>
</comment>
<reference evidence="2" key="1">
    <citation type="journal article" date="2019" name="Int. J. Syst. Evol. Microbiol.">
        <title>The Global Catalogue of Microorganisms (GCM) 10K type strain sequencing project: providing services to taxonomists for standard genome sequencing and annotation.</title>
        <authorList>
            <consortium name="The Broad Institute Genomics Platform"/>
            <consortium name="The Broad Institute Genome Sequencing Center for Infectious Disease"/>
            <person name="Wu L."/>
            <person name="Ma J."/>
        </authorList>
    </citation>
    <scope>NUCLEOTIDE SEQUENCE [LARGE SCALE GENOMIC DNA]</scope>
    <source>
        <strain evidence="2">KCTC 33522</strain>
    </source>
</reference>
<sequence>MGFKITFNEENAVSSEFEMVKEGKFEATIISAELQEFNGEPNFSVGVEIRSDVVQDHQGAKILYNTVYLIGSGQWAESTERKRDVFLKACGYRGKQELDLEKVEKEILNKNVLVTVKHKPNKEGKVYPKVTWFDETKFPTGAAANDKVSVGEDDLPF</sequence>
<accession>A0ABW5Y3R4</accession>
<dbReference type="RefSeq" id="WP_380148586.1">
    <property type="nucleotide sequence ID" value="NZ_JBHUOR010000130.1"/>
</dbReference>
<name>A0ABW5Y3R4_9BACL</name>